<accession>R0KQG3</accession>
<dbReference type="EMBL" id="KB909201">
    <property type="protein sequence ID" value="EOB12961.1"/>
    <property type="molecule type" value="Genomic_DNA"/>
</dbReference>
<evidence type="ECO:0000313" key="3">
    <source>
        <dbReference type="EMBL" id="EOB12961.1"/>
    </source>
</evidence>
<keyword evidence="1" id="KW-0472">Membrane</keyword>
<feature type="chain" id="PRO_5004343405" description="Lipoprotein" evidence="2">
    <location>
        <begin position="22"/>
        <end position="86"/>
    </location>
</feature>
<keyword evidence="1" id="KW-0812">Transmembrane</keyword>
<evidence type="ECO:0000256" key="2">
    <source>
        <dbReference type="SAM" id="SignalP"/>
    </source>
</evidence>
<dbReference type="HOGENOM" id="CLU_2498426_0_0_1"/>
<feature type="transmembrane region" description="Helical" evidence="1">
    <location>
        <begin position="57"/>
        <end position="76"/>
    </location>
</feature>
<reference evidence="3 4" key="1">
    <citation type="journal article" date="2013" name="BMC Genomics">
        <title>Comparative genomics of parasitic silkworm microsporidia reveal an association between genome expansion and host adaptation.</title>
        <authorList>
            <person name="Pan G."/>
            <person name="Xu J."/>
            <person name="Li T."/>
            <person name="Xia Q."/>
            <person name="Liu S.L."/>
            <person name="Zhang G."/>
            <person name="Li S."/>
            <person name="Li C."/>
            <person name="Liu H."/>
            <person name="Yang L."/>
            <person name="Liu T."/>
            <person name="Zhang X."/>
            <person name="Wu Z."/>
            <person name="Fan W."/>
            <person name="Dang X."/>
            <person name="Xiang H."/>
            <person name="Tao M."/>
            <person name="Li Y."/>
            <person name="Hu J."/>
            <person name="Li Z."/>
            <person name="Lin L."/>
            <person name="Luo J."/>
            <person name="Geng L."/>
            <person name="Wang L."/>
            <person name="Long M."/>
            <person name="Wan Y."/>
            <person name="He N."/>
            <person name="Zhang Z."/>
            <person name="Lu C."/>
            <person name="Keeling P.J."/>
            <person name="Wang J."/>
            <person name="Xiang Z."/>
            <person name="Zhou Z."/>
        </authorList>
    </citation>
    <scope>NUCLEOTIDE SEQUENCE [LARGE SCALE GENOMIC DNA]</scope>
    <source>
        <strain evidence="4">CQ1 / CVCC 102059</strain>
    </source>
</reference>
<protein>
    <recommendedName>
        <fullName evidence="5">Lipoprotein</fullName>
    </recommendedName>
</protein>
<gene>
    <name evidence="3" type="ORF">NBO_293g0003</name>
</gene>
<evidence type="ECO:0000256" key="1">
    <source>
        <dbReference type="SAM" id="Phobius"/>
    </source>
</evidence>
<sequence length="86" mass="10113">MNLFLITYLIFSFLSCTEVVTEERTEIKRNKWDNSSKNVPAPINKKSCNILEGVKSFISGLFFLMILVLYQSYLFFRKVALKLVYF</sequence>
<name>R0KQG3_NOSB1</name>
<dbReference type="VEuPathDB" id="MicrosporidiaDB:NBO_293g0003"/>
<dbReference type="Proteomes" id="UP000016927">
    <property type="component" value="Unassembled WGS sequence"/>
</dbReference>
<keyword evidence="2" id="KW-0732">Signal</keyword>
<dbReference type="AlphaFoldDB" id="R0KQG3"/>
<proteinExistence type="predicted"/>
<feature type="signal peptide" evidence="2">
    <location>
        <begin position="1"/>
        <end position="21"/>
    </location>
</feature>
<evidence type="ECO:0008006" key="5">
    <source>
        <dbReference type="Google" id="ProtNLM"/>
    </source>
</evidence>
<keyword evidence="1" id="KW-1133">Transmembrane helix</keyword>
<organism evidence="3 4">
    <name type="scientific">Nosema bombycis (strain CQ1 / CVCC 102059)</name>
    <name type="common">Microsporidian parasite</name>
    <name type="synonym">Pebrine of silkworm</name>
    <dbReference type="NCBI Taxonomy" id="578461"/>
    <lineage>
        <taxon>Eukaryota</taxon>
        <taxon>Fungi</taxon>
        <taxon>Fungi incertae sedis</taxon>
        <taxon>Microsporidia</taxon>
        <taxon>Nosematidae</taxon>
        <taxon>Nosema</taxon>
    </lineage>
</organism>
<keyword evidence="4" id="KW-1185">Reference proteome</keyword>
<evidence type="ECO:0000313" key="4">
    <source>
        <dbReference type="Proteomes" id="UP000016927"/>
    </source>
</evidence>